<keyword evidence="2" id="KW-1133">Transmembrane helix</keyword>
<reference evidence="4 5" key="1">
    <citation type="journal article" date="2013" name="Curr. Biol.">
        <title>The Genome of the Foraminiferan Reticulomyxa filosa.</title>
        <authorList>
            <person name="Glockner G."/>
            <person name="Hulsmann N."/>
            <person name="Schleicher M."/>
            <person name="Noegel A.A."/>
            <person name="Eichinger L."/>
            <person name="Gallinger C."/>
            <person name="Pawlowski J."/>
            <person name="Sierra R."/>
            <person name="Euteneuer U."/>
            <person name="Pillet L."/>
            <person name="Moustafa A."/>
            <person name="Platzer M."/>
            <person name="Groth M."/>
            <person name="Szafranski K."/>
            <person name="Schliwa M."/>
        </authorList>
    </citation>
    <scope>NUCLEOTIDE SEQUENCE [LARGE SCALE GENOMIC DNA]</scope>
</reference>
<dbReference type="PROSITE" id="PS50003">
    <property type="entry name" value="PH_DOMAIN"/>
    <property type="match status" value="1"/>
</dbReference>
<organism evidence="4 5">
    <name type="scientific">Reticulomyxa filosa</name>
    <dbReference type="NCBI Taxonomy" id="46433"/>
    <lineage>
        <taxon>Eukaryota</taxon>
        <taxon>Sar</taxon>
        <taxon>Rhizaria</taxon>
        <taxon>Retaria</taxon>
        <taxon>Foraminifera</taxon>
        <taxon>Monothalamids</taxon>
        <taxon>Reticulomyxidae</taxon>
        <taxon>Reticulomyxa</taxon>
    </lineage>
</organism>
<keyword evidence="5" id="KW-1185">Reference proteome</keyword>
<dbReference type="SUPFAM" id="SSF50729">
    <property type="entry name" value="PH domain-like"/>
    <property type="match status" value="1"/>
</dbReference>
<feature type="region of interest" description="Disordered" evidence="1">
    <location>
        <begin position="1"/>
        <end position="24"/>
    </location>
</feature>
<dbReference type="InterPro" id="IPR011993">
    <property type="entry name" value="PH-like_dom_sf"/>
</dbReference>
<protein>
    <recommendedName>
        <fullName evidence="3">PH domain-containing protein</fullName>
    </recommendedName>
</protein>
<evidence type="ECO:0000313" key="5">
    <source>
        <dbReference type="Proteomes" id="UP000023152"/>
    </source>
</evidence>
<keyword evidence="2" id="KW-0812">Transmembrane</keyword>
<dbReference type="AlphaFoldDB" id="X6N178"/>
<sequence>MSHTRKATLSKLVDHTPTGGDNKMMTFDVAELSKGDDEHGAPHDPEILRYLQDLMSSEDKSLSRSASSAAGHAWHHDDLSHEDHTHLSVHSASLENTHGLHVDPTSKDNDDVLSQMKEGTTLVRFIFVFIFFLSVLFVEMPLQLICKYNLKYGKFGSGGYRTFRLSKDHKYLVWFSQKKDEANTKIPINAIVEIRIGKESDVVRRVKDRDIYETSFTVIYGDERNQLNVTAKSPQEAYVWAHGLKILSDAAKRGANISTFKSLDIQNDGPSTHERANSVLISMDHIKHPAGINVFNKNNDTATLETLAKRHTQLKSQLQKCVDF</sequence>
<feature type="transmembrane region" description="Helical" evidence="2">
    <location>
        <begin position="122"/>
        <end position="142"/>
    </location>
</feature>
<dbReference type="OrthoDB" id="269822at2759"/>
<evidence type="ECO:0000256" key="1">
    <source>
        <dbReference type="SAM" id="MobiDB-lite"/>
    </source>
</evidence>
<accession>X6N178</accession>
<dbReference type="Pfam" id="PF16457">
    <property type="entry name" value="PH_12"/>
    <property type="match status" value="1"/>
</dbReference>
<dbReference type="Proteomes" id="UP000023152">
    <property type="component" value="Unassembled WGS sequence"/>
</dbReference>
<dbReference type="Gene3D" id="2.30.29.30">
    <property type="entry name" value="Pleckstrin-homology domain (PH domain)/Phosphotyrosine-binding domain (PTB)"/>
    <property type="match status" value="1"/>
</dbReference>
<comment type="caution">
    <text evidence="4">The sequence shown here is derived from an EMBL/GenBank/DDBJ whole genome shotgun (WGS) entry which is preliminary data.</text>
</comment>
<proteinExistence type="predicted"/>
<evidence type="ECO:0000313" key="4">
    <source>
        <dbReference type="EMBL" id="ETO19469.1"/>
    </source>
</evidence>
<evidence type="ECO:0000256" key="2">
    <source>
        <dbReference type="SAM" id="Phobius"/>
    </source>
</evidence>
<name>X6N178_RETFI</name>
<dbReference type="EMBL" id="ASPP01013640">
    <property type="protein sequence ID" value="ETO19469.1"/>
    <property type="molecule type" value="Genomic_DNA"/>
</dbReference>
<evidence type="ECO:0000259" key="3">
    <source>
        <dbReference type="PROSITE" id="PS50003"/>
    </source>
</evidence>
<feature type="non-terminal residue" evidence="4">
    <location>
        <position position="324"/>
    </location>
</feature>
<feature type="domain" description="PH" evidence="3">
    <location>
        <begin position="161"/>
        <end position="249"/>
    </location>
</feature>
<keyword evidence="2" id="KW-0472">Membrane</keyword>
<dbReference type="InterPro" id="IPR001849">
    <property type="entry name" value="PH_domain"/>
</dbReference>
<gene>
    <name evidence="4" type="ORF">RFI_17761</name>
</gene>